<dbReference type="PANTHER" id="PTHR48168:SF1">
    <property type="entry name" value="RNA GUANINE-N7 METHYLTRANSFERASE ACTIVATING SUBUNIT-RELATED"/>
    <property type="match status" value="1"/>
</dbReference>
<comment type="similarity">
    <text evidence="3">Belongs to the RAM family.</text>
</comment>
<dbReference type="Proteomes" id="UP001558613">
    <property type="component" value="Unassembled WGS sequence"/>
</dbReference>
<dbReference type="Pfam" id="PF15320">
    <property type="entry name" value="RAM"/>
    <property type="match status" value="1"/>
</dbReference>
<protein>
    <submittedName>
        <fullName evidence="5">Uncharacterized protein</fullName>
    </submittedName>
</protein>
<evidence type="ECO:0000256" key="1">
    <source>
        <dbReference type="ARBA" id="ARBA00004123"/>
    </source>
</evidence>
<evidence type="ECO:0000256" key="3">
    <source>
        <dbReference type="ARBA" id="ARBA00034716"/>
    </source>
</evidence>
<feature type="compositionally biased region" description="Basic and acidic residues" evidence="4">
    <location>
        <begin position="113"/>
        <end position="134"/>
    </location>
</feature>
<comment type="caution">
    <text evidence="5">The sequence shown here is derived from an EMBL/GenBank/DDBJ whole genome shotgun (WGS) entry which is preliminary data.</text>
</comment>
<comment type="subcellular location">
    <subcellularLocation>
        <location evidence="1">Nucleus</location>
    </subcellularLocation>
</comment>
<gene>
    <name evidence="5" type="ORF">QQF64_012848</name>
</gene>
<reference evidence="5 6" key="1">
    <citation type="submission" date="2023-09" db="EMBL/GenBank/DDBJ databases">
        <authorList>
            <person name="Wang M."/>
        </authorList>
    </citation>
    <scope>NUCLEOTIDE SEQUENCE [LARGE SCALE GENOMIC DNA]</scope>
    <source>
        <strain evidence="5">GT-2023</strain>
        <tissue evidence="5">Liver</tissue>
    </source>
</reference>
<proteinExistence type="inferred from homology"/>
<name>A0ABR3LWN9_9TELE</name>
<evidence type="ECO:0000256" key="2">
    <source>
        <dbReference type="ARBA" id="ARBA00023242"/>
    </source>
</evidence>
<evidence type="ECO:0000313" key="6">
    <source>
        <dbReference type="Proteomes" id="UP001558613"/>
    </source>
</evidence>
<dbReference type="PANTHER" id="PTHR48168">
    <property type="entry name" value="RNA GUANINE-7 METHYLTRANSFERASE-ACTIVATING SUBUNIT-LIKE (PSEUDOGENE)-RELATED"/>
    <property type="match status" value="1"/>
</dbReference>
<sequence length="145" mass="16757">MAKRVNKCGSVEFSPLQRVNGRGTQFAGTFGSFWFLLGSEISVARHVSWWCLAFVQAPASVARAMSCGSDYDVQFASRFSAEDAEFQRYRQRAPDTPPVLEDWRSARGRRDRRVPEQRQHEPRGHHFPDRRNERNSGSYGQRSRY</sequence>
<organism evidence="5 6">
    <name type="scientific">Cirrhinus molitorella</name>
    <name type="common">mud carp</name>
    <dbReference type="NCBI Taxonomy" id="172907"/>
    <lineage>
        <taxon>Eukaryota</taxon>
        <taxon>Metazoa</taxon>
        <taxon>Chordata</taxon>
        <taxon>Craniata</taxon>
        <taxon>Vertebrata</taxon>
        <taxon>Euteleostomi</taxon>
        <taxon>Actinopterygii</taxon>
        <taxon>Neopterygii</taxon>
        <taxon>Teleostei</taxon>
        <taxon>Ostariophysi</taxon>
        <taxon>Cypriniformes</taxon>
        <taxon>Cyprinidae</taxon>
        <taxon>Labeoninae</taxon>
        <taxon>Labeonini</taxon>
        <taxon>Cirrhinus</taxon>
    </lineage>
</organism>
<dbReference type="InterPro" id="IPR028271">
    <property type="entry name" value="RAMAC"/>
</dbReference>
<evidence type="ECO:0000313" key="5">
    <source>
        <dbReference type="EMBL" id="KAL1257303.1"/>
    </source>
</evidence>
<feature type="compositionally biased region" description="Polar residues" evidence="4">
    <location>
        <begin position="135"/>
        <end position="145"/>
    </location>
</feature>
<accession>A0ABR3LWN9</accession>
<feature type="region of interest" description="Disordered" evidence="4">
    <location>
        <begin position="88"/>
        <end position="145"/>
    </location>
</feature>
<keyword evidence="2" id="KW-0539">Nucleus</keyword>
<keyword evidence="6" id="KW-1185">Reference proteome</keyword>
<dbReference type="EMBL" id="JAYMGO010000018">
    <property type="protein sequence ID" value="KAL1257303.1"/>
    <property type="molecule type" value="Genomic_DNA"/>
</dbReference>
<evidence type="ECO:0000256" key="4">
    <source>
        <dbReference type="SAM" id="MobiDB-lite"/>
    </source>
</evidence>